<dbReference type="InterPro" id="IPR011009">
    <property type="entry name" value="Kinase-like_dom_sf"/>
</dbReference>
<accession>A0ABD6E7V2</accession>
<dbReference type="InterPro" id="IPR017441">
    <property type="entry name" value="Protein_kinase_ATP_BS"/>
</dbReference>
<dbReference type="InterPro" id="IPR050235">
    <property type="entry name" value="CK1_Ser-Thr_kinase"/>
</dbReference>
<dbReference type="Proteomes" id="UP001608902">
    <property type="component" value="Unassembled WGS sequence"/>
</dbReference>
<gene>
    <name evidence="4" type="ORF">AB6A40_002872</name>
</gene>
<organism evidence="4 5">
    <name type="scientific">Gnathostoma spinigerum</name>
    <dbReference type="NCBI Taxonomy" id="75299"/>
    <lineage>
        <taxon>Eukaryota</taxon>
        <taxon>Metazoa</taxon>
        <taxon>Ecdysozoa</taxon>
        <taxon>Nematoda</taxon>
        <taxon>Chromadorea</taxon>
        <taxon>Rhabditida</taxon>
        <taxon>Spirurina</taxon>
        <taxon>Gnathostomatomorpha</taxon>
        <taxon>Gnathostomatoidea</taxon>
        <taxon>Gnathostomatidae</taxon>
        <taxon>Gnathostoma</taxon>
    </lineage>
</organism>
<dbReference type="EMBL" id="JBGFUD010001354">
    <property type="protein sequence ID" value="MFH4976163.1"/>
    <property type="molecule type" value="Genomic_DNA"/>
</dbReference>
<dbReference type="Pfam" id="PF00069">
    <property type="entry name" value="Pkinase"/>
    <property type="match status" value="1"/>
</dbReference>
<evidence type="ECO:0000256" key="1">
    <source>
        <dbReference type="PROSITE-ProRule" id="PRU10141"/>
    </source>
</evidence>
<feature type="region of interest" description="Disordered" evidence="2">
    <location>
        <begin position="312"/>
        <end position="350"/>
    </location>
</feature>
<keyword evidence="5" id="KW-1185">Reference proteome</keyword>
<feature type="domain" description="Protein kinase" evidence="3">
    <location>
        <begin position="32"/>
        <end position="309"/>
    </location>
</feature>
<dbReference type="PROSITE" id="PS50011">
    <property type="entry name" value="PROTEIN_KINASE_DOM"/>
    <property type="match status" value="1"/>
</dbReference>
<name>A0ABD6E7V2_9BILA</name>
<sequence length="350" mass="40632">MASTISNFDHLTVLKDRLPKVDETVKSDSTSYKLTAVVGEGGYGIVFQTQYRDRQVALKAEKYSKSMLHVEISVLKAALKRQCQHLCELYDYGSVKPSYVFVVMTLLGSDLHRLRNEQIDRRFSMSTAIRVGIQTFKAIEELHRCGFISRDVKPGNFAIGLKVYNQHRTIFLFDFGLARKYIDKNGKVLQSRGEVGWRGTTRYGSLKAHLRQDLGRRDDLESWLYILIENTRGMLPWKHITDRASVQIYKLNVRTEGRTAFLRDCPRQYDKLLMMIDGLVFEDEPKYNEIFRILDEIREERDIKLHSRFDWDEDGTSTRSVSRSVSPSPEELMADKEAIKDNENMRTPEL</sequence>
<dbReference type="Gene3D" id="1.10.510.10">
    <property type="entry name" value="Transferase(Phosphotransferase) domain 1"/>
    <property type="match status" value="1"/>
</dbReference>
<keyword evidence="1" id="KW-0067">ATP-binding</keyword>
<evidence type="ECO:0000256" key="2">
    <source>
        <dbReference type="SAM" id="MobiDB-lite"/>
    </source>
</evidence>
<evidence type="ECO:0000313" key="5">
    <source>
        <dbReference type="Proteomes" id="UP001608902"/>
    </source>
</evidence>
<dbReference type="GO" id="GO:0005524">
    <property type="term" value="F:ATP binding"/>
    <property type="evidence" value="ECO:0007669"/>
    <property type="project" value="UniProtKB-UniRule"/>
</dbReference>
<protein>
    <recommendedName>
        <fullName evidence="3">Protein kinase domain-containing protein</fullName>
    </recommendedName>
</protein>
<dbReference type="SMART" id="SM00220">
    <property type="entry name" value="S_TKc"/>
    <property type="match status" value="1"/>
</dbReference>
<keyword evidence="1" id="KW-0547">Nucleotide-binding</keyword>
<dbReference type="AlphaFoldDB" id="A0ABD6E7V2"/>
<dbReference type="InterPro" id="IPR000719">
    <property type="entry name" value="Prot_kinase_dom"/>
</dbReference>
<feature type="binding site" evidence="1">
    <location>
        <position position="59"/>
    </location>
    <ligand>
        <name>ATP</name>
        <dbReference type="ChEBI" id="CHEBI:30616"/>
    </ligand>
</feature>
<dbReference type="PROSITE" id="PS00107">
    <property type="entry name" value="PROTEIN_KINASE_ATP"/>
    <property type="match status" value="1"/>
</dbReference>
<reference evidence="4 5" key="1">
    <citation type="submission" date="2024-08" db="EMBL/GenBank/DDBJ databases">
        <title>Gnathostoma spinigerum genome.</title>
        <authorList>
            <person name="Gonzalez-Bertolin B."/>
            <person name="Monzon S."/>
            <person name="Zaballos A."/>
            <person name="Jimenez P."/>
            <person name="Dekumyoy P."/>
            <person name="Varona S."/>
            <person name="Cuesta I."/>
            <person name="Sumanam S."/>
            <person name="Adisakwattana P."/>
            <person name="Gasser R.B."/>
            <person name="Hernandez-Gonzalez A."/>
            <person name="Young N.D."/>
            <person name="Perteguer M.J."/>
        </authorList>
    </citation>
    <scope>NUCLEOTIDE SEQUENCE [LARGE SCALE GENOMIC DNA]</scope>
    <source>
        <strain evidence="4">AL3</strain>
        <tissue evidence="4">Liver</tissue>
    </source>
</reference>
<dbReference type="SUPFAM" id="SSF56112">
    <property type="entry name" value="Protein kinase-like (PK-like)"/>
    <property type="match status" value="1"/>
</dbReference>
<dbReference type="PANTHER" id="PTHR11909">
    <property type="entry name" value="CASEIN KINASE-RELATED"/>
    <property type="match status" value="1"/>
</dbReference>
<evidence type="ECO:0000259" key="3">
    <source>
        <dbReference type="PROSITE" id="PS50011"/>
    </source>
</evidence>
<proteinExistence type="predicted"/>
<feature type="compositionally biased region" description="Basic and acidic residues" evidence="2">
    <location>
        <begin position="333"/>
        <end position="350"/>
    </location>
</feature>
<feature type="compositionally biased region" description="Low complexity" evidence="2">
    <location>
        <begin position="317"/>
        <end position="331"/>
    </location>
</feature>
<comment type="caution">
    <text evidence="4">The sequence shown here is derived from an EMBL/GenBank/DDBJ whole genome shotgun (WGS) entry which is preliminary data.</text>
</comment>
<evidence type="ECO:0000313" key="4">
    <source>
        <dbReference type="EMBL" id="MFH4976163.1"/>
    </source>
</evidence>